<dbReference type="EMBL" id="AVOT02134709">
    <property type="protein sequence ID" value="MBW0589546.1"/>
    <property type="molecule type" value="Genomic_DNA"/>
</dbReference>
<reference evidence="2" key="1">
    <citation type="submission" date="2021-03" db="EMBL/GenBank/DDBJ databases">
        <title>Draft genome sequence of rust myrtle Austropuccinia psidii MF-1, a brazilian biotype.</title>
        <authorList>
            <person name="Quecine M.C."/>
            <person name="Pachon D.M.R."/>
            <person name="Bonatelli M.L."/>
            <person name="Correr F.H."/>
            <person name="Franceschini L.M."/>
            <person name="Leite T.F."/>
            <person name="Margarido G.R.A."/>
            <person name="Almeida C.A."/>
            <person name="Ferrarezi J.A."/>
            <person name="Labate C.A."/>
        </authorList>
    </citation>
    <scope>NUCLEOTIDE SEQUENCE</scope>
    <source>
        <strain evidence="2">MF-1</strain>
    </source>
</reference>
<proteinExistence type="predicted"/>
<comment type="caution">
    <text evidence="2">The sequence shown here is derived from an EMBL/GenBank/DDBJ whole genome shotgun (WGS) entry which is preliminary data.</text>
</comment>
<evidence type="ECO:0000256" key="1">
    <source>
        <dbReference type="SAM" id="MobiDB-lite"/>
    </source>
</evidence>
<name>A0A9Q3KZR6_9BASI</name>
<dbReference type="AlphaFoldDB" id="A0A9Q3KZR6"/>
<accession>A0A9Q3KZR6</accession>
<gene>
    <name evidence="2" type="ORF">O181_129261</name>
</gene>
<evidence type="ECO:0000313" key="2">
    <source>
        <dbReference type="EMBL" id="MBW0589546.1"/>
    </source>
</evidence>
<sequence>MEDIITRKRIGKTLTRVPMESKTVSKTSSENKRPERPFLKCNKCGSTSNLPNSSTKKAKINEAQVIEEIQFTEEESDLDSAVSEDTPVEDFPIEKTYSFL</sequence>
<protein>
    <submittedName>
        <fullName evidence="2">Uncharacterized protein</fullName>
    </submittedName>
</protein>
<feature type="compositionally biased region" description="Polar residues" evidence="1">
    <location>
        <begin position="44"/>
        <end position="55"/>
    </location>
</feature>
<keyword evidence="3" id="KW-1185">Reference proteome</keyword>
<evidence type="ECO:0000313" key="3">
    <source>
        <dbReference type="Proteomes" id="UP000765509"/>
    </source>
</evidence>
<organism evidence="2 3">
    <name type="scientific">Austropuccinia psidii MF-1</name>
    <dbReference type="NCBI Taxonomy" id="1389203"/>
    <lineage>
        <taxon>Eukaryota</taxon>
        <taxon>Fungi</taxon>
        <taxon>Dikarya</taxon>
        <taxon>Basidiomycota</taxon>
        <taxon>Pucciniomycotina</taxon>
        <taxon>Pucciniomycetes</taxon>
        <taxon>Pucciniales</taxon>
        <taxon>Sphaerophragmiaceae</taxon>
        <taxon>Austropuccinia</taxon>
    </lineage>
</organism>
<feature type="region of interest" description="Disordered" evidence="1">
    <location>
        <begin position="15"/>
        <end position="56"/>
    </location>
</feature>
<feature type="compositionally biased region" description="Basic and acidic residues" evidence="1">
    <location>
        <begin position="29"/>
        <end position="38"/>
    </location>
</feature>
<dbReference type="Proteomes" id="UP000765509">
    <property type="component" value="Unassembled WGS sequence"/>
</dbReference>